<sequence>MLCFNGLHYKGSFVVAKKRKWMFEKKLRIFLLSILLLFPFVVFAKADFRVCNTTQQTVGVAVGYRTFSGWVSEGWWVVPVTECKTLIEGPLSSRFYYFYAEGAQKKGNWSGTITMCVQDSQFTIQGVHDCFPRGYQKAEFKEIDTGNQTSWMVQLTDESLFNDSGVHSSPLLRGSLP</sequence>
<accession>A0ABX6QFM6</accession>
<dbReference type="Pfam" id="PF06282">
    <property type="entry name" value="DUF1036"/>
    <property type="match status" value="1"/>
</dbReference>
<evidence type="ECO:0000313" key="2">
    <source>
        <dbReference type="Proteomes" id="UP000509443"/>
    </source>
</evidence>
<evidence type="ECO:0000313" key="1">
    <source>
        <dbReference type="EMBL" id="QLC51919.1"/>
    </source>
</evidence>
<dbReference type="InterPro" id="IPR009380">
    <property type="entry name" value="DUF1036"/>
</dbReference>
<reference evidence="1 2" key="1">
    <citation type="submission" date="2020-06" db="EMBL/GenBank/DDBJ databases">
        <title>Complete closed genome sequence of Bartonella alsatica CIP 105477.</title>
        <authorList>
            <person name="Thibau A."/>
            <person name="Schultze T.G."/>
            <person name="Kempf V.A.J."/>
        </authorList>
    </citation>
    <scope>NUCLEOTIDE SEQUENCE [LARGE SCALE GENOMIC DNA]</scope>
    <source>
        <strain evidence="1 2">CIP 105477</strain>
    </source>
</reference>
<keyword evidence="2" id="KW-1185">Reference proteome</keyword>
<dbReference type="Proteomes" id="UP000509443">
    <property type="component" value="Chromosome"/>
</dbReference>
<name>A0ABX6QFM6_9HYPH</name>
<gene>
    <name evidence="1" type="ORF">HWV54_03230</name>
</gene>
<dbReference type="EMBL" id="CP058235">
    <property type="protein sequence ID" value="QLC51919.1"/>
    <property type="molecule type" value="Genomic_DNA"/>
</dbReference>
<dbReference type="RefSeq" id="WP_040296416.1">
    <property type="nucleotide sequence ID" value="NZ_CACVBB010000001.1"/>
</dbReference>
<organism evidence="1 2">
    <name type="scientific">Bartonella alsatica</name>
    <dbReference type="NCBI Taxonomy" id="52764"/>
    <lineage>
        <taxon>Bacteria</taxon>
        <taxon>Pseudomonadati</taxon>
        <taxon>Pseudomonadota</taxon>
        <taxon>Alphaproteobacteria</taxon>
        <taxon>Hyphomicrobiales</taxon>
        <taxon>Bartonellaceae</taxon>
        <taxon>Bartonella</taxon>
    </lineage>
</organism>
<protein>
    <submittedName>
        <fullName evidence="1">DUF1036 domain-containing protein</fullName>
    </submittedName>
</protein>
<proteinExistence type="predicted"/>